<name>A0ABQ2KXV1_9BACL</name>
<feature type="transmembrane region" description="Helical" evidence="7">
    <location>
        <begin position="126"/>
        <end position="145"/>
    </location>
</feature>
<dbReference type="EMBL" id="BMLN01000003">
    <property type="protein sequence ID" value="GGN96153.1"/>
    <property type="molecule type" value="Genomic_DNA"/>
</dbReference>
<proteinExistence type="predicted"/>
<evidence type="ECO:0000313" key="9">
    <source>
        <dbReference type="EMBL" id="GGN96153.1"/>
    </source>
</evidence>
<feature type="transmembrane region" description="Helical" evidence="7">
    <location>
        <begin position="266"/>
        <end position="289"/>
    </location>
</feature>
<dbReference type="CDD" id="cd17325">
    <property type="entry name" value="MFS_MdtG_SLC18_like"/>
    <property type="match status" value="1"/>
</dbReference>
<dbReference type="InterPro" id="IPR020846">
    <property type="entry name" value="MFS_dom"/>
</dbReference>
<feature type="transmembrane region" description="Helical" evidence="7">
    <location>
        <begin position="191"/>
        <end position="212"/>
    </location>
</feature>
<evidence type="ECO:0000256" key="7">
    <source>
        <dbReference type="SAM" id="Phobius"/>
    </source>
</evidence>
<dbReference type="Proteomes" id="UP000606653">
    <property type="component" value="Unassembled WGS sequence"/>
</dbReference>
<keyword evidence="6 7" id="KW-0472">Membrane</keyword>
<feature type="transmembrane region" description="Helical" evidence="7">
    <location>
        <begin position="301"/>
        <end position="322"/>
    </location>
</feature>
<dbReference type="PANTHER" id="PTHR23517:SF3">
    <property type="entry name" value="INTEGRAL MEMBRANE TRANSPORT PROTEIN"/>
    <property type="match status" value="1"/>
</dbReference>
<dbReference type="Gene3D" id="1.20.1250.20">
    <property type="entry name" value="MFS general substrate transporter like domains"/>
    <property type="match status" value="2"/>
</dbReference>
<dbReference type="SUPFAM" id="SSF103473">
    <property type="entry name" value="MFS general substrate transporter"/>
    <property type="match status" value="1"/>
</dbReference>
<organism evidence="9 10">
    <name type="scientific">Saccharibacillus kuerlensis</name>
    <dbReference type="NCBI Taxonomy" id="459527"/>
    <lineage>
        <taxon>Bacteria</taxon>
        <taxon>Bacillati</taxon>
        <taxon>Bacillota</taxon>
        <taxon>Bacilli</taxon>
        <taxon>Bacillales</taxon>
        <taxon>Paenibacillaceae</taxon>
        <taxon>Saccharibacillus</taxon>
    </lineage>
</organism>
<feature type="domain" description="Major facilitator superfamily (MFS) profile" evidence="8">
    <location>
        <begin position="35"/>
        <end position="442"/>
    </location>
</feature>
<keyword evidence="5 7" id="KW-1133">Transmembrane helix</keyword>
<feature type="transmembrane region" description="Helical" evidence="7">
    <location>
        <begin position="387"/>
        <end position="406"/>
    </location>
</feature>
<feature type="transmembrane region" description="Helical" evidence="7">
    <location>
        <begin position="353"/>
        <end position="375"/>
    </location>
</feature>
<comment type="caution">
    <text evidence="9">The sequence shown here is derived from an EMBL/GenBank/DDBJ whole genome shotgun (WGS) entry which is preliminary data.</text>
</comment>
<evidence type="ECO:0000256" key="5">
    <source>
        <dbReference type="ARBA" id="ARBA00022989"/>
    </source>
</evidence>
<evidence type="ECO:0000256" key="1">
    <source>
        <dbReference type="ARBA" id="ARBA00004651"/>
    </source>
</evidence>
<accession>A0ABQ2KXV1</accession>
<dbReference type="PANTHER" id="PTHR23517">
    <property type="entry name" value="RESISTANCE PROTEIN MDTM, PUTATIVE-RELATED-RELATED"/>
    <property type="match status" value="1"/>
</dbReference>
<keyword evidence="2" id="KW-0813">Transport</keyword>
<protein>
    <submittedName>
        <fullName evidence="9">Glycolipid permease LtaA</fullName>
    </submittedName>
</protein>
<comment type="subcellular location">
    <subcellularLocation>
        <location evidence="1">Cell membrane</location>
        <topology evidence="1">Multi-pass membrane protein</topology>
    </subcellularLocation>
</comment>
<evidence type="ECO:0000256" key="4">
    <source>
        <dbReference type="ARBA" id="ARBA00022692"/>
    </source>
</evidence>
<evidence type="ECO:0000259" key="8">
    <source>
        <dbReference type="PROSITE" id="PS50850"/>
    </source>
</evidence>
<dbReference type="InterPro" id="IPR050171">
    <property type="entry name" value="MFS_Transporters"/>
</dbReference>
<dbReference type="Pfam" id="PF07690">
    <property type="entry name" value="MFS_1"/>
    <property type="match status" value="2"/>
</dbReference>
<feature type="transmembrane region" description="Helical" evidence="7">
    <location>
        <begin position="99"/>
        <end position="120"/>
    </location>
</feature>
<dbReference type="PROSITE" id="PS50850">
    <property type="entry name" value="MFS"/>
    <property type="match status" value="1"/>
</dbReference>
<keyword evidence="4 7" id="KW-0812">Transmembrane</keyword>
<evidence type="ECO:0000256" key="2">
    <source>
        <dbReference type="ARBA" id="ARBA00022448"/>
    </source>
</evidence>
<dbReference type="InterPro" id="IPR036259">
    <property type="entry name" value="MFS_trans_sf"/>
</dbReference>
<feature type="transmembrane region" description="Helical" evidence="7">
    <location>
        <begin position="418"/>
        <end position="439"/>
    </location>
</feature>
<keyword evidence="3" id="KW-1003">Cell membrane</keyword>
<feature type="transmembrane region" description="Helical" evidence="7">
    <location>
        <begin position="67"/>
        <end position="87"/>
    </location>
</feature>
<reference evidence="10" key="1">
    <citation type="journal article" date="2019" name="Int. J. Syst. Evol. Microbiol.">
        <title>The Global Catalogue of Microorganisms (GCM) 10K type strain sequencing project: providing services to taxonomists for standard genome sequencing and annotation.</title>
        <authorList>
            <consortium name="The Broad Institute Genomics Platform"/>
            <consortium name="The Broad Institute Genome Sequencing Center for Infectious Disease"/>
            <person name="Wu L."/>
            <person name="Ma J."/>
        </authorList>
    </citation>
    <scope>NUCLEOTIDE SEQUENCE [LARGE SCALE GENOMIC DNA]</scope>
    <source>
        <strain evidence="10">CGMCC 1.6964</strain>
    </source>
</reference>
<keyword evidence="10" id="KW-1185">Reference proteome</keyword>
<feature type="transmembrane region" description="Helical" evidence="7">
    <location>
        <begin position="329"/>
        <end position="347"/>
    </location>
</feature>
<evidence type="ECO:0000313" key="10">
    <source>
        <dbReference type="Proteomes" id="UP000606653"/>
    </source>
</evidence>
<sequence>MWRGLLRGHRKRPERGMIMNKRLIGSKPTSRLFSVFTCLWIIVFLTEFVKGALLVTVLPVYMNDTLGLPALTISLAFSLQYIGDNLLRSPTGWLAEHVGLRWTIVGGLLLSWAAVGVIAFSMTGVSLIAACTLLGIGTAPIWPVVMSTISIEAELNGGTGAKMGSIQIATLAGTGAGPLISNLLVGNSYQIVFWVLFSVMALVTAAALLLPLRMMTTLTPKVVRRSHSGFPFPKRIRRVVKRHTVRSVYSVRKVFRALQALKLTPLLYPAMFLQSFAIGILTPVISVYIRNELGMSPGQFNMLLIIGGGVAVVGMIPAGRLVDKFGTRWFLHIGFLLAVIALCGLASTHEMTFVWCFILTAGVGFAMILPAWNTLLAELVPEKERGAIWGVFLTLQGVGTVVGPLAGGWTWDTFGPQAPFWASAISMALLLIIHAPMAWSSRRRARAV</sequence>
<gene>
    <name evidence="9" type="primary">ltaA</name>
    <name evidence="9" type="ORF">GCM10010969_12830</name>
</gene>
<evidence type="ECO:0000256" key="3">
    <source>
        <dbReference type="ARBA" id="ARBA00022475"/>
    </source>
</evidence>
<evidence type="ECO:0000256" key="6">
    <source>
        <dbReference type="ARBA" id="ARBA00023136"/>
    </source>
</evidence>
<dbReference type="InterPro" id="IPR011701">
    <property type="entry name" value="MFS"/>
</dbReference>